<evidence type="ECO:0000256" key="1">
    <source>
        <dbReference type="SAM" id="SignalP"/>
    </source>
</evidence>
<dbReference type="Gene3D" id="3.15.10.30">
    <property type="entry name" value="Haemolymph juvenile hormone binding protein"/>
    <property type="match status" value="1"/>
</dbReference>
<evidence type="ECO:0000313" key="3">
    <source>
        <dbReference type="Proteomes" id="UP000789524"/>
    </source>
</evidence>
<gene>
    <name evidence="2" type="ORF">DCHRY22_LOCUS11923</name>
</gene>
<dbReference type="GO" id="GO:0005615">
    <property type="term" value="C:extracellular space"/>
    <property type="evidence" value="ECO:0007669"/>
    <property type="project" value="TreeGrafter"/>
</dbReference>
<dbReference type="OrthoDB" id="7339216at2759"/>
<dbReference type="Pfam" id="PF06585">
    <property type="entry name" value="JHBP"/>
    <property type="match status" value="1"/>
</dbReference>
<reference evidence="2" key="1">
    <citation type="submission" date="2021-09" db="EMBL/GenBank/DDBJ databases">
        <authorList>
            <person name="Martin H S."/>
        </authorList>
    </citation>
    <scope>NUCLEOTIDE SEQUENCE</scope>
</reference>
<dbReference type="PANTHER" id="PTHR11008:SF29">
    <property type="entry name" value="IP17226P"/>
    <property type="match status" value="1"/>
</dbReference>
<keyword evidence="1" id="KW-0732">Signal</keyword>
<comment type="caution">
    <text evidence="2">The sequence shown here is derived from an EMBL/GenBank/DDBJ whole genome shotgun (WGS) entry which is preliminary data.</text>
</comment>
<sequence>MKLQLFTLVLLIAGIYAFPSEENSFFDDEPIQRNPAEDRVRNMVERIIRRIKNAGLDPLNVEKRQFSINPSFIDVRLIGVIEKLHFSGLSDIRINHLEYSYIFNRLRIDVSIPEMKVSMGNCNFQGIIAGNAVEGEMSGSLSINELRIQGVVYVDVNIIGQPSIRSISLDSSLKGIEADLKAMAQGVDRTEYVNNLFNVRIPAFLENNKDDIDRILGGLVKTILEYYWNN</sequence>
<name>A0A8J2QZ11_9NEOP</name>
<dbReference type="EMBL" id="CAKASE010000074">
    <property type="protein sequence ID" value="CAG9576174.1"/>
    <property type="molecule type" value="Genomic_DNA"/>
</dbReference>
<protein>
    <submittedName>
        <fullName evidence="2">(African queen) hypothetical protein</fullName>
    </submittedName>
</protein>
<dbReference type="AlphaFoldDB" id="A0A8J2QZ11"/>
<feature type="chain" id="PRO_5035295403" evidence="1">
    <location>
        <begin position="18"/>
        <end position="230"/>
    </location>
</feature>
<dbReference type="Proteomes" id="UP000789524">
    <property type="component" value="Unassembled WGS sequence"/>
</dbReference>
<dbReference type="InterPro" id="IPR038606">
    <property type="entry name" value="To_sf"/>
</dbReference>
<dbReference type="PANTHER" id="PTHR11008">
    <property type="entry name" value="PROTEIN TAKEOUT-LIKE PROTEIN"/>
    <property type="match status" value="1"/>
</dbReference>
<proteinExistence type="predicted"/>
<organism evidence="2 3">
    <name type="scientific">Danaus chrysippus</name>
    <name type="common">African queen</name>
    <dbReference type="NCBI Taxonomy" id="151541"/>
    <lineage>
        <taxon>Eukaryota</taxon>
        <taxon>Metazoa</taxon>
        <taxon>Ecdysozoa</taxon>
        <taxon>Arthropoda</taxon>
        <taxon>Hexapoda</taxon>
        <taxon>Insecta</taxon>
        <taxon>Pterygota</taxon>
        <taxon>Neoptera</taxon>
        <taxon>Endopterygota</taxon>
        <taxon>Lepidoptera</taxon>
        <taxon>Glossata</taxon>
        <taxon>Ditrysia</taxon>
        <taxon>Papilionoidea</taxon>
        <taxon>Nymphalidae</taxon>
        <taxon>Danainae</taxon>
        <taxon>Danaini</taxon>
        <taxon>Danaina</taxon>
        <taxon>Danaus</taxon>
        <taxon>Anosia</taxon>
    </lineage>
</organism>
<dbReference type="InterPro" id="IPR010562">
    <property type="entry name" value="Haemolymph_juvenile_hormone-bd"/>
</dbReference>
<feature type="signal peptide" evidence="1">
    <location>
        <begin position="1"/>
        <end position="17"/>
    </location>
</feature>
<evidence type="ECO:0000313" key="2">
    <source>
        <dbReference type="EMBL" id="CAG9576174.1"/>
    </source>
</evidence>
<keyword evidence="3" id="KW-1185">Reference proteome</keyword>
<accession>A0A8J2QZ11</accession>